<gene>
    <name evidence="2" type="ORF">SCMU_36180</name>
</gene>
<accession>A0ABM7PZN8</accession>
<feature type="transmembrane region" description="Helical" evidence="1">
    <location>
        <begin position="240"/>
        <end position="261"/>
    </location>
</feature>
<protein>
    <recommendedName>
        <fullName evidence="4">ABC transporter permease</fullName>
    </recommendedName>
</protein>
<feature type="transmembrane region" description="Helical" evidence="1">
    <location>
        <begin position="79"/>
        <end position="102"/>
    </location>
</feature>
<feature type="transmembrane region" description="Helical" evidence="1">
    <location>
        <begin position="20"/>
        <end position="40"/>
    </location>
</feature>
<dbReference type="PANTHER" id="PTHR37305:SF1">
    <property type="entry name" value="MEMBRANE PROTEIN"/>
    <property type="match status" value="1"/>
</dbReference>
<dbReference type="Proteomes" id="UP001319861">
    <property type="component" value="Chromosome"/>
</dbReference>
<dbReference type="PANTHER" id="PTHR37305">
    <property type="entry name" value="INTEGRAL MEMBRANE PROTEIN-RELATED"/>
    <property type="match status" value="1"/>
</dbReference>
<dbReference type="Pfam" id="PF12679">
    <property type="entry name" value="ABC2_membrane_2"/>
    <property type="match status" value="1"/>
</dbReference>
<evidence type="ECO:0000313" key="2">
    <source>
        <dbReference type="EMBL" id="BCT77776.1"/>
    </source>
</evidence>
<evidence type="ECO:0000256" key="1">
    <source>
        <dbReference type="SAM" id="Phobius"/>
    </source>
</evidence>
<evidence type="ECO:0000313" key="3">
    <source>
        <dbReference type="Proteomes" id="UP001319861"/>
    </source>
</evidence>
<reference evidence="2 3" key="1">
    <citation type="journal article" date="2021" name="J. Biosci. Bioeng.">
        <title>Identification and characterization of a chc gene cluster responsible for the aromatization pathway of cyclohexanecarboxylate degradation in Sinomonas cyclohexanicum ATCC 51369.</title>
        <authorList>
            <person name="Yamamoto T."/>
            <person name="Hasegawa Y."/>
            <person name="Lau P.C.K."/>
            <person name="Iwaki H."/>
        </authorList>
    </citation>
    <scope>NUCLEOTIDE SEQUENCE [LARGE SCALE GENOMIC DNA]</scope>
    <source>
        <strain evidence="2 3">ATCC 51369</strain>
    </source>
</reference>
<keyword evidence="1" id="KW-1133">Transmembrane helix</keyword>
<feature type="transmembrane region" description="Helical" evidence="1">
    <location>
        <begin position="161"/>
        <end position="182"/>
    </location>
</feature>
<sequence>MQMLSSVLLKTLRDQWRSLVAWGAGLAVLMGMYAAFWPSIKGQPSMNDLLEQMPEAFRNLFATEAADMSTPTGYIQIELLSFMAPIVILMYAIGMGAGAIAGEEEHHTLELLIAQPVGRGRVVLEKACAMALGTALLAAVAGFALVLEGRWVDLVLPGDKIAAAMAHLGLLGLVFGSLALALSAATGKAGLSKGVPAALAVAAYLVNGLAPVVDWLEPARKYSPFYQYVGHDPLKNGLDWPSVGIALATAAVLIGAAVVGFRRRDTAA</sequence>
<feature type="transmembrane region" description="Helical" evidence="1">
    <location>
        <begin position="123"/>
        <end position="146"/>
    </location>
</feature>
<keyword evidence="1" id="KW-0472">Membrane</keyword>
<proteinExistence type="predicted"/>
<keyword evidence="3" id="KW-1185">Reference proteome</keyword>
<feature type="transmembrane region" description="Helical" evidence="1">
    <location>
        <begin position="194"/>
        <end position="213"/>
    </location>
</feature>
<name>A0ABM7PZN8_SINCY</name>
<organism evidence="2 3">
    <name type="scientific">Sinomonas cyclohexanicum</name>
    <name type="common">Corynebacterium cyclohexanicum</name>
    <dbReference type="NCBI Taxonomy" id="322009"/>
    <lineage>
        <taxon>Bacteria</taxon>
        <taxon>Bacillati</taxon>
        <taxon>Actinomycetota</taxon>
        <taxon>Actinomycetes</taxon>
        <taxon>Micrococcales</taxon>
        <taxon>Micrococcaceae</taxon>
        <taxon>Sinomonas</taxon>
    </lineage>
</organism>
<evidence type="ECO:0008006" key="4">
    <source>
        <dbReference type="Google" id="ProtNLM"/>
    </source>
</evidence>
<keyword evidence="1" id="KW-0812">Transmembrane</keyword>
<dbReference type="EMBL" id="AP024525">
    <property type="protein sequence ID" value="BCT77776.1"/>
    <property type="molecule type" value="Genomic_DNA"/>
</dbReference>